<dbReference type="AlphaFoldDB" id="A0A485M5M9"/>
<evidence type="ECO:0000313" key="1">
    <source>
        <dbReference type="EMBL" id="VFU18851.1"/>
    </source>
</evidence>
<proteinExistence type="predicted"/>
<accession>A0A485M5M9</accession>
<dbReference type="EMBL" id="CAADRM010000158">
    <property type="protein sequence ID" value="VFU18851.1"/>
    <property type="molecule type" value="Genomic_DNA"/>
</dbReference>
<sequence length="114" mass="12819">MTDQINDLWGPLDITNWRETPCIRGRVATKDDVDAGLAVFYIINPSQMKPLDVRLPACAIHMDHDTQKETPVVMIQAEKFQGQDLIGYRFLDGGNGIGLLSEFTILSGPDKRFR</sequence>
<organism evidence="1">
    <name type="scientific">anaerobic digester metagenome</name>
    <dbReference type="NCBI Taxonomy" id="1263854"/>
    <lineage>
        <taxon>unclassified sequences</taxon>
        <taxon>metagenomes</taxon>
        <taxon>ecological metagenomes</taxon>
    </lineage>
</organism>
<protein>
    <submittedName>
        <fullName evidence="1">Uncharacterized protein</fullName>
    </submittedName>
</protein>
<gene>
    <name evidence="1" type="ORF">SCFA_90055</name>
</gene>
<reference evidence="1" key="1">
    <citation type="submission" date="2019-03" db="EMBL/GenBank/DDBJ databases">
        <authorList>
            <person name="Hao L."/>
        </authorList>
    </citation>
    <scope>NUCLEOTIDE SEQUENCE</scope>
</reference>
<name>A0A485M5M9_9ZZZZ</name>